<dbReference type="AlphaFoldDB" id="A0AAD7EEI2"/>
<keyword evidence="5" id="KW-1185">Reference proteome</keyword>
<dbReference type="Pfam" id="PF11807">
    <property type="entry name" value="UstYa"/>
    <property type="match status" value="1"/>
</dbReference>
<comment type="pathway">
    <text evidence="1">Mycotoxin biosynthesis.</text>
</comment>
<evidence type="ECO:0000256" key="3">
    <source>
        <dbReference type="SAM" id="Phobius"/>
    </source>
</evidence>
<evidence type="ECO:0000313" key="5">
    <source>
        <dbReference type="Proteomes" id="UP001218218"/>
    </source>
</evidence>
<evidence type="ECO:0000256" key="2">
    <source>
        <dbReference type="ARBA" id="ARBA00035112"/>
    </source>
</evidence>
<protein>
    <submittedName>
        <fullName evidence="4">Uncharacterized protein</fullName>
    </submittedName>
</protein>
<comment type="similarity">
    <text evidence="2">Belongs to the ustYa family.</text>
</comment>
<keyword evidence="3" id="KW-0812">Transmembrane</keyword>
<evidence type="ECO:0000256" key="1">
    <source>
        <dbReference type="ARBA" id="ARBA00004685"/>
    </source>
</evidence>
<accession>A0AAD7EEI2</accession>
<feature type="transmembrane region" description="Helical" evidence="3">
    <location>
        <begin position="39"/>
        <end position="60"/>
    </location>
</feature>
<keyword evidence="3" id="KW-1133">Transmembrane helix</keyword>
<comment type="caution">
    <text evidence="4">The sequence shown here is derived from an EMBL/GenBank/DDBJ whole genome shotgun (WGS) entry which is preliminary data.</text>
</comment>
<organism evidence="4 5">
    <name type="scientific">Mycena albidolilacea</name>
    <dbReference type="NCBI Taxonomy" id="1033008"/>
    <lineage>
        <taxon>Eukaryota</taxon>
        <taxon>Fungi</taxon>
        <taxon>Dikarya</taxon>
        <taxon>Basidiomycota</taxon>
        <taxon>Agaricomycotina</taxon>
        <taxon>Agaricomycetes</taxon>
        <taxon>Agaricomycetidae</taxon>
        <taxon>Agaricales</taxon>
        <taxon>Marasmiineae</taxon>
        <taxon>Mycenaceae</taxon>
        <taxon>Mycena</taxon>
    </lineage>
</organism>
<name>A0AAD7EEI2_9AGAR</name>
<sequence length="291" mass="33402">MPTTRFEYAILPNKAPDDQKEASLGRASEPRPQSLFRRYLISILLSIICVQGIGLVAMLAGRSCRTPQSRLYSPVQHLVDEELVVYDTSFEKDLSPFQIPSSPELDKKWDDLYNFGISRIPKHEAERLPNKTSPIPGDPGFYIAGLNVFHELHCLNMIRKALDPDYYPDSNMKTSEPSRKHISHCVDWLRNSIMCHSNTSVIVWQWNVHLNQSTSKARIPHSCKKFKPIQDWGKKNEILADYDHTIHLEDAPICCVRRAFSFSFLYSIHDAGAPLQRLFFRRIKCLNASGF</sequence>
<dbReference type="InterPro" id="IPR021765">
    <property type="entry name" value="UstYa-like"/>
</dbReference>
<dbReference type="PANTHER" id="PTHR33365">
    <property type="entry name" value="YALI0B05434P"/>
    <property type="match status" value="1"/>
</dbReference>
<gene>
    <name evidence="4" type="ORF">DFH08DRAFT_790071</name>
</gene>
<dbReference type="GO" id="GO:0043386">
    <property type="term" value="P:mycotoxin biosynthetic process"/>
    <property type="evidence" value="ECO:0007669"/>
    <property type="project" value="InterPro"/>
</dbReference>
<proteinExistence type="inferred from homology"/>
<keyword evidence="3" id="KW-0472">Membrane</keyword>
<dbReference type="EMBL" id="JARIHO010000059">
    <property type="protein sequence ID" value="KAJ7318181.1"/>
    <property type="molecule type" value="Genomic_DNA"/>
</dbReference>
<dbReference type="Proteomes" id="UP001218218">
    <property type="component" value="Unassembled WGS sequence"/>
</dbReference>
<reference evidence="4" key="1">
    <citation type="submission" date="2023-03" db="EMBL/GenBank/DDBJ databases">
        <title>Massive genome expansion in bonnet fungi (Mycena s.s.) driven by repeated elements and novel gene families across ecological guilds.</title>
        <authorList>
            <consortium name="Lawrence Berkeley National Laboratory"/>
            <person name="Harder C.B."/>
            <person name="Miyauchi S."/>
            <person name="Viragh M."/>
            <person name="Kuo A."/>
            <person name="Thoen E."/>
            <person name="Andreopoulos B."/>
            <person name="Lu D."/>
            <person name="Skrede I."/>
            <person name="Drula E."/>
            <person name="Henrissat B."/>
            <person name="Morin E."/>
            <person name="Kohler A."/>
            <person name="Barry K."/>
            <person name="LaButti K."/>
            <person name="Morin E."/>
            <person name="Salamov A."/>
            <person name="Lipzen A."/>
            <person name="Mereny Z."/>
            <person name="Hegedus B."/>
            <person name="Baldrian P."/>
            <person name="Stursova M."/>
            <person name="Weitz H."/>
            <person name="Taylor A."/>
            <person name="Grigoriev I.V."/>
            <person name="Nagy L.G."/>
            <person name="Martin F."/>
            <person name="Kauserud H."/>
        </authorList>
    </citation>
    <scope>NUCLEOTIDE SEQUENCE</scope>
    <source>
        <strain evidence="4">CBHHK002</strain>
    </source>
</reference>
<dbReference type="PANTHER" id="PTHR33365:SF4">
    <property type="entry name" value="CYCLOCHLOROTINE BIOSYNTHESIS PROTEIN O"/>
    <property type="match status" value="1"/>
</dbReference>
<evidence type="ECO:0000313" key="4">
    <source>
        <dbReference type="EMBL" id="KAJ7318181.1"/>
    </source>
</evidence>